<evidence type="ECO:0000256" key="2">
    <source>
        <dbReference type="ARBA" id="ARBA00003150"/>
    </source>
</evidence>
<dbReference type="EMBL" id="JAACNH010000001">
    <property type="protein sequence ID" value="KAG8454148.1"/>
    <property type="molecule type" value="Genomic_DNA"/>
</dbReference>
<dbReference type="EC" id="3.2.1.25" evidence="7"/>
<dbReference type="PANTHER" id="PTHR43730">
    <property type="entry name" value="BETA-MANNOSIDASE"/>
    <property type="match status" value="1"/>
</dbReference>
<name>A0A8T2KBW4_9PIPI</name>
<evidence type="ECO:0000259" key="17">
    <source>
        <dbReference type="Pfam" id="PF02836"/>
    </source>
</evidence>
<dbReference type="OrthoDB" id="2866996at2759"/>
<dbReference type="InterPro" id="IPR054593">
    <property type="entry name" value="Beta-mannosidase-like_N2"/>
</dbReference>
<dbReference type="Pfam" id="PF22666">
    <property type="entry name" value="Glyco_hydro_2_N2"/>
    <property type="match status" value="1"/>
</dbReference>
<dbReference type="GO" id="GO:0005764">
    <property type="term" value="C:lysosome"/>
    <property type="evidence" value="ECO:0007669"/>
    <property type="project" value="UniProtKB-SubCell"/>
</dbReference>
<keyword evidence="12" id="KW-0325">Glycoprotein</keyword>
<evidence type="ECO:0000256" key="9">
    <source>
        <dbReference type="ARBA" id="ARBA00022729"/>
    </source>
</evidence>
<comment type="subunit">
    <text evidence="6">Monomer.</text>
</comment>
<proteinExistence type="inferred from homology"/>
<evidence type="ECO:0000256" key="14">
    <source>
        <dbReference type="ARBA" id="ARBA00023295"/>
    </source>
</evidence>
<protein>
    <recommendedName>
        <fullName evidence="8">Beta-mannosidase</fullName>
        <ecNumber evidence="7">3.2.1.25</ecNumber>
    </recommendedName>
    <alternativeName>
        <fullName evidence="15">Lysosomal beta A mannosidase</fullName>
    </alternativeName>
    <alternativeName>
        <fullName evidence="16">Mannanase</fullName>
    </alternativeName>
</protein>
<dbReference type="InterPro" id="IPR050887">
    <property type="entry name" value="Beta-mannosidase_GH2"/>
</dbReference>
<evidence type="ECO:0000256" key="3">
    <source>
        <dbReference type="ARBA" id="ARBA00004371"/>
    </source>
</evidence>
<feature type="domain" description="Beta-mannosidase-like galactose-binding" evidence="20">
    <location>
        <begin position="1"/>
        <end position="81"/>
    </location>
</feature>
<dbReference type="Gene3D" id="2.60.40.10">
    <property type="entry name" value="Immunoglobulins"/>
    <property type="match status" value="3"/>
</dbReference>
<keyword evidence="14" id="KW-0326">Glycosidase</keyword>
<comment type="catalytic activity">
    <reaction evidence="1">
        <text>Hydrolysis of terminal, non-reducing beta-D-mannose residues in beta-D-mannosides.</text>
        <dbReference type="EC" id="3.2.1.25"/>
    </reaction>
</comment>
<comment type="similarity">
    <text evidence="5">Belongs to the glycosyl hydrolase 2 family.</text>
</comment>
<accession>A0A8T2KBW4</accession>
<dbReference type="FunFam" id="3.20.20.80:FF:000035">
    <property type="entry name" value="Mannosidase beta"/>
    <property type="match status" value="1"/>
</dbReference>
<reference evidence="21" key="1">
    <citation type="thesis" date="2020" institute="ProQuest LLC" country="789 East Eisenhower Parkway, Ann Arbor, MI, USA">
        <title>Comparative Genomics and Chromosome Evolution.</title>
        <authorList>
            <person name="Mudd A.B."/>
        </authorList>
    </citation>
    <scope>NUCLEOTIDE SEQUENCE</scope>
    <source>
        <strain evidence="21">Female2</strain>
        <tissue evidence="21">Blood</tissue>
    </source>
</reference>
<comment type="function">
    <text evidence="2">Exoglycosidase that cleaves the single beta-linked mannose residue from the non-reducing end of all N-linked glycoprotein oligosaccharides.</text>
</comment>
<dbReference type="InterPro" id="IPR006103">
    <property type="entry name" value="Glyco_hydro_2_cat"/>
</dbReference>
<dbReference type="GO" id="GO:0004567">
    <property type="term" value="F:beta-mannosidase activity"/>
    <property type="evidence" value="ECO:0007669"/>
    <property type="project" value="UniProtKB-EC"/>
</dbReference>
<evidence type="ECO:0000256" key="11">
    <source>
        <dbReference type="ARBA" id="ARBA00023157"/>
    </source>
</evidence>
<evidence type="ECO:0000256" key="5">
    <source>
        <dbReference type="ARBA" id="ARBA00007401"/>
    </source>
</evidence>
<keyword evidence="9" id="KW-0732">Signal</keyword>
<dbReference type="InterPro" id="IPR041447">
    <property type="entry name" value="Mannosidase_ig"/>
</dbReference>
<keyword evidence="13" id="KW-0458">Lysosome</keyword>
<dbReference type="InterPro" id="IPR036156">
    <property type="entry name" value="Beta-gal/glucu_dom_sf"/>
</dbReference>
<evidence type="ECO:0000259" key="18">
    <source>
        <dbReference type="Pfam" id="PF17753"/>
    </source>
</evidence>
<dbReference type="InterPro" id="IPR041625">
    <property type="entry name" value="Beta-mannosidase_Ig"/>
</dbReference>
<sequence length="755" mass="88026">MFTRYTVDITRMVAEENNIDIWFQSAVHWATERSTNSSYKIPPDCPPDVQKGECHVNFIRKSQCSFSWDWGPSFPTQGIWKDVRIEAYNVFHLDYISFLSVFDEASQWGVVIDSLFDVITKDPLPGYVIVKILDLKIDETHKLVLMPGQQEFKMTLNISQNSTVNLWWPNGYGPQNSYDLAIKFLFDGDYYVEKTSKIYFRSVELVEEPVQGSPGLSFYIKINQVPIFLKGSNWIPVDSFQDKITSNQLSNLLLSVTDANMNILRVWGGGIYESDEFYTMCDELGIMVWQDFMFACALYPTESWFMETVREEVVHQVRRLRSHPSIIVWSGNNENEAAMADNWFSIPKDMKNMYEEDYQTLYIKTIREVLLRMDATRPFISSSPTNGKESVLEHWLAKNPYDNHYGDTHYYNYMTDCWDWKSYPKPRLASEYGFQSWPSLATLAKVSDPSDWHYTSNFSSHRQHHSSGNEQMLFQASLHYPKPLNRDPIKEFQYTLYLTQVMQAQCVKLQTEFYRRSMKEVVNGLGHTMGALYWQLNDIWQAPSWSSIEYGGKWKMLHYYAKHFFAPVTTSAFEDQDVLHIYGVSDLAKTIYVQLEIKVYRWNSLVPVCEHLTEELVFSANTSQIYSEFIPELLRRCQNSTRENSVVIFSLLNQGLPYSPMNWHYLSSLKDAEGLLNPNITVSITEEKMGFGFYLVTSAVAPFVWLDVWDIRGRFSDNGFLLVERTKTVYFYPLVSTTVEQLQKSLHVTTLRDIY</sequence>
<comment type="caution">
    <text evidence="21">The sequence shown here is derived from an EMBL/GenBank/DDBJ whole genome shotgun (WGS) entry which is preliminary data.</text>
</comment>
<dbReference type="GO" id="GO:0005975">
    <property type="term" value="P:carbohydrate metabolic process"/>
    <property type="evidence" value="ECO:0007669"/>
    <property type="project" value="InterPro"/>
</dbReference>
<dbReference type="Gene3D" id="3.20.20.80">
    <property type="entry name" value="Glycosidases"/>
    <property type="match status" value="1"/>
</dbReference>
<dbReference type="SUPFAM" id="SSF51445">
    <property type="entry name" value="(Trans)glycosidases"/>
    <property type="match status" value="1"/>
</dbReference>
<organism evidence="21 22">
    <name type="scientific">Hymenochirus boettgeri</name>
    <name type="common">Congo dwarf clawed frog</name>
    <dbReference type="NCBI Taxonomy" id="247094"/>
    <lineage>
        <taxon>Eukaryota</taxon>
        <taxon>Metazoa</taxon>
        <taxon>Chordata</taxon>
        <taxon>Craniata</taxon>
        <taxon>Vertebrata</taxon>
        <taxon>Euteleostomi</taxon>
        <taxon>Amphibia</taxon>
        <taxon>Batrachia</taxon>
        <taxon>Anura</taxon>
        <taxon>Pipoidea</taxon>
        <taxon>Pipidae</taxon>
        <taxon>Pipinae</taxon>
        <taxon>Hymenochirus</taxon>
    </lineage>
</organism>
<evidence type="ECO:0000256" key="7">
    <source>
        <dbReference type="ARBA" id="ARBA00012754"/>
    </source>
</evidence>
<keyword evidence="10" id="KW-0378">Hydrolase</keyword>
<dbReference type="InterPro" id="IPR008979">
    <property type="entry name" value="Galactose-bd-like_sf"/>
</dbReference>
<dbReference type="FunFam" id="2.60.40.10:FF:000650">
    <property type="entry name" value="Mannosidase beta"/>
    <property type="match status" value="1"/>
</dbReference>
<evidence type="ECO:0000259" key="19">
    <source>
        <dbReference type="Pfam" id="PF17786"/>
    </source>
</evidence>
<evidence type="ECO:0000256" key="16">
    <source>
        <dbReference type="ARBA" id="ARBA00033445"/>
    </source>
</evidence>
<feature type="domain" description="Beta-mannosidase Ig-fold" evidence="18">
    <location>
        <begin position="675"/>
        <end position="754"/>
    </location>
</feature>
<comment type="pathway">
    <text evidence="4">Glycan metabolism; N-glycan degradation.</text>
</comment>
<evidence type="ECO:0000259" key="20">
    <source>
        <dbReference type="Pfam" id="PF22666"/>
    </source>
</evidence>
<feature type="domain" description="Mannosidase Ig/CBM-like" evidence="19">
    <location>
        <begin position="578"/>
        <end position="671"/>
    </location>
</feature>
<evidence type="ECO:0000256" key="6">
    <source>
        <dbReference type="ARBA" id="ARBA00011245"/>
    </source>
</evidence>
<dbReference type="AlphaFoldDB" id="A0A8T2KBW4"/>
<evidence type="ECO:0000313" key="21">
    <source>
        <dbReference type="EMBL" id="KAG8454148.1"/>
    </source>
</evidence>
<feature type="domain" description="Glycoside hydrolase family 2 catalytic" evidence="17">
    <location>
        <begin position="273"/>
        <end position="445"/>
    </location>
</feature>
<evidence type="ECO:0000313" key="22">
    <source>
        <dbReference type="Proteomes" id="UP000812440"/>
    </source>
</evidence>
<dbReference type="Gene3D" id="2.60.120.260">
    <property type="entry name" value="Galactose-binding domain-like"/>
    <property type="match status" value="1"/>
</dbReference>
<comment type="subcellular location">
    <subcellularLocation>
        <location evidence="3">Lysosome</location>
    </subcellularLocation>
</comment>
<dbReference type="Pfam" id="PF17753">
    <property type="entry name" value="Ig_mannosidase"/>
    <property type="match status" value="1"/>
</dbReference>
<dbReference type="SUPFAM" id="SSF49303">
    <property type="entry name" value="beta-Galactosidase/glucuronidase domain"/>
    <property type="match status" value="3"/>
</dbReference>
<evidence type="ECO:0000256" key="4">
    <source>
        <dbReference type="ARBA" id="ARBA00004740"/>
    </source>
</evidence>
<evidence type="ECO:0000256" key="13">
    <source>
        <dbReference type="ARBA" id="ARBA00023228"/>
    </source>
</evidence>
<evidence type="ECO:0000256" key="8">
    <source>
        <dbReference type="ARBA" id="ARBA00015707"/>
    </source>
</evidence>
<dbReference type="InterPro" id="IPR013783">
    <property type="entry name" value="Ig-like_fold"/>
</dbReference>
<dbReference type="Proteomes" id="UP000812440">
    <property type="component" value="Chromosome 1"/>
</dbReference>
<dbReference type="SUPFAM" id="SSF49785">
    <property type="entry name" value="Galactose-binding domain-like"/>
    <property type="match status" value="1"/>
</dbReference>
<keyword evidence="22" id="KW-1185">Reference proteome</keyword>
<gene>
    <name evidence="21" type="ORF">GDO86_000695</name>
</gene>
<evidence type="ECO:0000256" key="15">
    <source>
        <dbReference type="ARBA" id="ARBA00032581"/>
    </source>
</evidence>
<dbReference type="Pfam" id="PF02836">
    <property type="entry name" value="Glyco_hydro_2_C"/>
    <property type="match status" value="1"/>
</dbReference>
<evidence type="ECO:0000256" key="10">
    <source>
        <dbReference type="ARBA" id="ARBA00022801"/>
    </source>
</evidence>
<keyword evidence="11" id="KW-1015">Disulfide bond</keyword>
<dbReference type="PANTHER" id="PTHR43730:SF1">
    <property type="entry name" value="BETA-MANNOSIDASE"/>
    <property type="match status" value="1"/>
</dbReference>
<dbReference type="Pfam" id="PF17786">
    <property type="entry name" value="Mannosidase_ig"/>
    <property type="match status" value="1"/>
</dbReference>
<dbReference type="GO" id="GO:0006516">
    <property type="term" value="P:glycoprotein catabolic process"/>
    <property type="evidence" value="ECO:0007669"/>
    <property type="project" value="TreeGrafter"/>
</dbReference>
<dbReference type="InterPro" id="IPR017853">
    <property type="entry name" value="GH"/>
</dbReference>
<evidence type="ECO:0000256" key="1">
    <source>
        <dbReference type="ARBA" id="ARBA00000829"/>
    </source>
</evidence>
<evidence type="ECO:0000256" key="12">
    <source>
        <dbReference type="ARBA" id="ARBA00023180"/>
    </source>
</evidence>